<protein>
    <submittedName>
        <fullName evidence="1">Uncharacterized protein</fullName>
    </submittedName>
</protein>
<organism evidence="1 2">
    <name type="scientific">Chitinophaga jiangningensis</name>
    <dbReference type="NCBI Taxonomy" id="1419482"/>
    <lineage>
        <taxon>Bacteria</taxon>
        <taxon>Pseudomonadati</taxon>
        <taxon>Bacteroidota</taxon>
        <taxon>Chitinophagia</taxon>
        <taxon>Chitinophagales</taxon>
        <taxon>Chitinophagaceae</taxon>
        <taxon>Chitinophaga</taxon>
    </lineage>
</organism>
<evidence type="ECO:0000313" key="1">
    <source>
        <dbReference type="EMBL" id="SHL80327.1"/>
    </source>
</evidence>
<dbReference type="STRING" id="1419482.SAMN05444266_10542"/>
<reference evidence="1 2" key="1">
    <citation type="submission" date="2016-11" db="EMBL/GenBank/DDBJ databases">
        <authorList>
            <person name="Jaros S."/>
            <person name="Januszkiewicz K."/>
            <person name="Wedrychowicz H."/>
        </authorList>
    </citation>
    <scope>NUCLEOTIDE SEQUENCE [LARGE SCALE GENOMIC DNA]</scope>
    <source>
        <strain evidence="1 2">DSM 27406</strain>
    </source>
</reference>
<proteinExistence type="predicted"/>
<gene>
    <name evidence="1" type="ORF">SAMN05444266_10542</name>
</gene>
<dbReference type="EMBL" id="FRBL01000005">
    <property type="protein sequence ID" value="SHL80327.1"/>
    <property type="molecule type" value="Genomic_DNA"/>
</dbReference>
<name>A0A1M7DLP6_9BACT</name>
<dbReference type="Proteomes" id="UP000184420">
    <property type="component" value="Unassembled WGS sequence"/>
</dbReference>
<accession>A0A1M7DLP6</accession>
<keyword evidence="2" id="KW-1185">Reference proteome</keyword>
<evidence type="ECO:0000313" key="2">
    <source>
        <dbReference type="Proteomes" id="UP000184420"/>
    </source>
</evidence>
<sequence>MEFYKNSFGSLPKEGDPNLGVTDLMGHINY</sequence>
<dbReference type="AlphaFoldDB" id="A0A1M7DLP6"/>